<feature type="compositionally biased region" description="Basic and acidic residues" evidence="8">
    <location>
        <begin position="1"/>
        <end position="10"/>
    </location>
</feature>
<name>A0A9W7GVU9_HIBTR</name>
<evidence type="ECO:0000256" key="1">
    <source>
        <dbReference type="ARBA" id="ARBA00004123"/>
    </source>
</evidence>
<dbReference type="Proteomes" id="UP001165190">
    <property type="component" value="Unassembled WGS sequence"/>
</dbReference>
<feature type="compositionally biased region" description="Polar residues" evidence="8">
    <location>
        <begin position="23"/>
        <end position="34"/>
    </location>
</feature>
<evidence type="ECO:0000256" key="6">
    <source>
        <dbReference type="ARBA" id="ARBA00023163"/>
    </source>
</evidence>
<keyword evidence="5" id="KW-0010">Activator</keyword>
<feature type="region of interest" description="Disordered" evidence="8">
    <location>
        <begin position="170"/>
        <end position="327"/>
    </location>
</feature>
<feature type="domain" description="Transcription elongation factor Eaf N-terminal" evidence="9">
    <location>
        <begin position="20"/>
        <end position="121"/>
    </location>
</feature>
<evidence type="ECO:0000313" key="11">
    <source>
        <dbReference type="Proteomes" id="UP001165190"/>
    </source>
</evidence>
<dbReference type="GO" id="GO:0032783">
    <property type="term" value="C:super elongation complex"/>
    <property type="evidence" value="ECO:0007669"/>
    <property type="project" value="InterPro"/>
</dbReference>
<evidence type="ECO:0000256" key="3">
    <source>
        <dbReference type="ARBA" id="ARBA00022553"/>
    </source>
</evidence>
<keyword evidence="11" id="KW-1185">Reference proteome</keyword>
<sequence length="327" mass="35635">MANNSNKEEPGTAPKPNRWYNLSLGSSFKDQNQPSSKFCTLRYEFKPASIDKNQPGLLHKSKDNRVKVEFENNQHGKPKVTFEGASEDYKDNDAVLFFDGETFRLERLHRAMKRLRHVRHPGESAALAASAGLAAECYSPPLGKGVKPESSNKVMVLPLPLQVERIDTSDFDSVESRKDKNSEFPLSIPNKPTASPDHKSYESEEQVDIVNDDDDNDGLGISKEDNDASENVSTGISIDVNEPHHNDLDDEIADVDVSDDEEQNVGRSAAEALRARVNAEEKEEHSLSSSSSSSSSSGSESSGSGSRSRSSSSDSESSDGGDSVISI</sequence>
<feature type="compositionally biased region" description="Acidic residues" evidence="8">
    <location>
        <begin position="203"/>
        <end position="217"/>
    </location>
</feature>
<accession>A0A9W7GVU9</accession>
<dbReference type="AlphaFoldDB" id="A0A9W7GVU9"/>
<comment type="caution">
    <text evidence="10">The sequence shown here is derived from an EMBL/GenBank/DDBJ whole genome shotgun (WGS) entry which is preliminary data.</text>
</comment>
<feature type="compositionally biased region" description="Low complexity" evidence="8">
    <location>
        <begin position="288"/>
        <end position="327"/>
    </location>
</feature>
<reference evidence="10" key="1">
    <citation type="submission" date="2023-05" db="EMBL/GenBank/DDBJ databases">
        <title>Genome and transcriptome analyses reveal genes involved in the formation of fine ridges on petal epidermal cells in Hibiscus trionum.</title>
        <authorList>
            <person name="Koshimizu S."/>
            <person name="Masuda S."/>
            <person name="Ishii T."/>
            <person name="Shirasu K."/>
            <person name="Hoshino A."/>
            <person name="Arita M."/>
        </authorList>
    </citation>
    <scope>NUCLEOTIDE SEQUENCE</scope>
    <source>
        <strain evidence="10">Hamamatsu line</strain>
    </source>
</reference>
<keyword evidence="6" id="KW-0804">Transcription</keyword>
<dbReference type="GO" id="GO:0006368">
    <property type="term" value="P:transcription elongation by RNA polymerase II"/>
    <property type="evidence" value="ECO:0007669"/>
    <property type="project" value="InterPro"/>
</dbReference>
<comment type="subcellular location">
    <subcellularLocation>
        <location evidence="1">Nucleus</location>
    </subcellularLocation>
</comment>
<evidence type="ECO:0000313" key="10">
    <source>
        <dbReference type="EMBL" id="GMI66134.1"/>
    </source>
</evidence>
<dbReference type="PANTHER" id="PTHR15970">
    <property type="entry name" value="ELL-ASSOCIATED FACTOR EAF"/>
    <property type="match status" value="1"/>
</dbReference>
<dbReference type="PANTHER" id="PTHR15970:SF2">
    <property type="entry name" value="ELL-ASSOCIATED FACTOR EAF"/>
    <property type="match status" value="1"/>
</dbReference>
<evidence type="ECO:0000259" key="9">
    <source>
        <dbReference type="Pfam" id="PF09816"/>
    </source>
</evidence>
<dbReference type="InterPro" id="IPR027093">
    <property type="entry name" value="EAF_fam"/>
</dbReference>
<feature type="compositionally biased region" description="Acidic residues" evidence="8">
    <location>
        <begin position="248"/>
        <end position="263"/>
    </location>
</feature>
<comment type="similarity">
    <text evidence="2">Belongs to the EAF family.</text>
</comment>
<dbReference type="EMBL" id="BSYR01000004">
    <property type="protein sequence ID" value="GMI66134.1"/>
    <property type="molecule type" value="Genomic_DNA"/>
</dbReference>
<evidence type="ECO:0000256" key="4">
    <source>
        <dbReference type="ARBA" id="ARBA00023015"/>
    </source>
</evidence>
<feature type="region of interest" description="Disordered" evidence="8">
    <location>
        <begin position="1"/>
        <end position="34"/>
    </location>
</feature>
<keyword evidence="7" id="KW-0539">Nucleus</keyword>
<dbReference type="OrthoDB" id="125903at2759"/>
<feature type="compositionally biased region" description="Basic and acidic residues" evidence="8">
    <location>
        <begin position="273"/>
        <end position="286"/>
    </location>
</feature>
<evidence type="ECO:0000256" key="5">
    <source>
        <dbReference type="ARBA" id="ARBA00023159"/>
    </source>
</evidence>
<evidence type="ECO:0000256" key="7">
    <source>
        <dbReference type="ARBA" id="ARBA00023242"/>
    </source>
</evidence>
<keyword evidence="4" id="KW-0805">Transcription regulation</keyword>
<keyword evidence="3" id="KW-0597">Phosphoprotein</keyword>
<evidence type="ECO:0000256" key="8">
    <source>
        <dbReference type="SAM" id="MobiDB-lite"/>
    </source>
</evidence>
<feature type="compositionally biased region" description="Basic and acidic residues" evidence="8">
    <location>
        <begin position="170"/>
        <end position="182"/>
    </location>
</feature>
<organism evidence="10 11">
    <name type="scientific">Hibiscus trionum</name>
    <name type="common">Flower of an hour</name>
    <dbReference type="NCBI Taxonomy" id="183268"/>
    <lineage>
        <taxon>Eukaryota</taxon>
        <taxon>Viridiplantae</taxon>
        <taxon>Streptophyta</taxon>
        <taxon>Embryophyta</taxon>
        <taxon>Tracheophyta</taxon>
        <taxon>Spermatophyta</taxon>
        <taxon>Magnoliopsida</taxon>
        <taxon>eudicotyledons</taxon>
        <taxon>Gunneridae</taxon>
        <taxon>Pentapetalae</taxon>
        <taxon>rosids</taxon>
        <taxon>malvids</taxon>
        <taxon>Malvales</taxon>
        <taxon>Malvaceae</taxon>
        <taxon>Malvoideae</taxon>
        <taxon>Hibiscus</taxon>
    </lineage>
</organism>
<protein>
    <recommendedName>
        <fullName evidence="9">Transcription elongation factor Eaf N-terminal domain-containing protein</fullName>
    </recommendedName>
</protein>
<dbReference type="InterPro" id="IPR019194">
    <property type="entry name" value="Tscrpt_elong_fac_Eaf_N"/>
</dbReference>
<dbReference type="Pfam" id="PF09816">
    <property type="entry name" value="EAF"/>
    <property type="match status" value="1"/>
</dbReference>
<proteinExistence type="inferred from homology"/>
<evidence type="ECO:0000256" key="2">
    <source>
        <dbReference type="ARBA" id="ARBA00007798"/>
    </source>
</evidence>
<dbReference type="GO" id="GO:0003711">
    <property type="term" value="F:transcription elongation factor activity"/>
    <property type="evidence" value="ECO:0007669"/>
    <property type="project" value="TreeGrafter"/>
</dbReference>
<gene>
    <name evidence="10" type="ORF">HRI_000282700</name>
</gene>